<evidence type="ECO:0000313" key="3">
    <source>
        <dbReference type="Proteomes" id="UP000012065"/>
    </source>
</evidence>
<proteinExistence type="predicted"/>
<comment type="caution">
    <text evidence="2">The sequence shown here is derived from an EMBL/GenBank/DDBJ whole genome shotgun (WGS) entry which is preliminary data.</text>
</comment>
<feature type="compositionally biased region" description="Low complexity" evidence="1">
    <location>
        <begin position="19"/>
        <end position="34"/>
    </location>
</feature>
<evidence type="ECO:0000256" key="1">
    <source>
        <dbReference type="SAM" id="MobiDB-lite"/>
    </source>
</evidence>
<dbReference type="Proteomes" id="UP000012065">
    <property type="component" value="Unassembled WGS sequence"/>
</dbReference>
<sequence>MLASSWGTPPSSEPPLPPSNNSTTTPVISSSQQSAAIADAVAGVDFFTDSNRSTLERPGSARPAGTPKDLGPLLYPSRTSTARGKSFEIYLRLREDDRKFISDMANGSWIVNTGINYLIEFSTEIIKCSQQTIRKRINDDRNAEESMHTCQPCNKLFHTLGRFADMQAVPPIKLILQHKRIIRNKTVIRPNK</sequence>
<feature type="region of interest" description="Disordered" evidence="1">
    <location>
        <begin position="1"/>
        <end position="34"/>
    </location>
</feature>
<reference evidence="2 3" key="1">
    <citation type="journal article" date="2013" name="J. Biotechnol.">
        <title>Establishment and interpretation of the genome sequence of the phytopathogenic fungus Rhizoctonia solani AG1-IB isolate 7/3/14.</title>
        <authorList>
            <person name="Wibberg D.W."/>
            <person name="Jelonek L.J."/>
            <person name="Rupp O.R."/>
            <person name="Hennig M.H."/>
            <person name="Eikmeyer F.E."/>
            <person name="Goesmann A.G."/>
            <person name="Hartmann A.H."/>
            <person name="Borriss R.B."/>
            <person name="Grosch R.G."/>
            <person name="Puehler A.P."/>
            <person name="Schlueter A.S."/>
        </authorList>
    </citation>
    <scope>NUCLEOTIDE SEQUENCE [LARGE SCALE GENOMIC DNA]</scope>
    <source>
        <strain evidence="3">AG1-IB / isolate 7/3/14</strain>
    </source>
</reference>
<protein>
    <submittedName>
        <fullName evidence="2">Uncharacterized protein</fullName>
    </submittedName>
</protein>
<dbReference type="EMBL" id="CAOJ01015802">
    <property type="protein sequence ID" value="CCO36312.1"/>
    <property type="molecule type" value="Genomic_DNA"/>
</dbReference>
<name>M5CGL2_THACB</name>
<organism evidence="2 3">
    <name type="scientific">Thanatephorus cucumeris (strain AG1-IB / isolate 7/3/14)</name>
    <name type="common">Lettuce bottom rot fungus</name>
    <name type="synonym">Rhizoctonia solani</name>
    <dbReference type="NCBI Taxonomy" id="1108050"/>
    <lineage>
        <taxon>Eukaryota</taxon>
        <taxon>Fungi</taxon>
        <taxon>Dikarya</taxon>
        <taxon>Basidiomycota</taxon>
        <taxon>Agaricomycotina</taxon>
        <taxon>Agaricomycetes</taxon>
        <taxon>Cantharellales</taxon>
        <taxon>Ceratobasidiaceae</taxon>
        <taxon>Rhizoctonia</taxon>
        <taxon>Rhizoctonia solani AG-1</taxon>
    </lineage>
</organism>
<dbReference type="HOGENOM" id="CLU_1416075_0_0_1"/>
<gene>
    <name evidence="2" type="ORF">BN14_10445</name>
</gene>
<feature type="region of interest" description="Disordered" evidence="1">
    <location>
        <begin position="51"/>
        <end position="77"/>
    </location>
</feature>
<dbReference type="AlphaFoldDB" id="M5CGL2"/>
<evidence type="ECO:0000313" key="2">
    <source>
        <dbReference type="EMBL" id="CCO36312.1"/>
    </source>
</evidence>
<accession>M5CGL2</accession>